<evidence type="ECO:0000259" key="2">
    <source>
        <dbReference type="Pfam" id="PF25376"/>
    </source>
</evidence>
<feature type="region of interest" description="Disordered" evidence="1">
    <location>
        <begin position="120"/>
        <end position="188"/>
    </location>
</feature>
<dbReference type="GO" id="GO:0005737">
    <property type="term" value="C:cytoplasm"/>
    <property type="evidence" value="ECO:0007669"/>
    <property type="project" value="TreeGrafter"/>
</dbReference>
<dbReference type="InterPro" id="IPR023267">
    <property type="entry name" value="RCMT"/>
</dbReference>
<dbReference type="GO" id="GO:0016428">
    <property type="term" value="F:tRNA (cytidine-5-)-methyltransferase activity"/>
    <property type="evidence" value="ECO:0007669"/>
    <property type="project" value="InterPro"/>
</dbReference>
<sequence length="455" mass="51301">MSYEDWLLSCFMLPGALELADCSADLPGLKWMPGVTSWKLMTKEGQWYTDWSEVPSSRHTQIRPTMFPQKDPEKLASFHLERCMRILPHHQNTGGFFVAVLVKKAPMPWNKRYPKLRKDSKLLSSAAQTGSSKEAPSPGDTPHLPPEGSTEKVEGNSQEEKVDKEAEETPKGASVGQDAKPEGMCGPPPSKKMRLFGYKEDPFVFLSDDDPVFTTIQSFYDLSPDFPKLNVLTRTHEGKKRNLYMVSKELRNVLLNNSECMKVINTGVKVWSRNSEGEEFGCAFRLAQEGIYTLQPYIRSRIIRVSVEDIKVLLTQENPYLSKLEDEAHAQAQKIGMGSIVLKYIPNPNNPGEPQCPIQLCGWRGKTSIRAFVPRNERFHYLRMLGVEVFRDKQGLGQKRSDGEKDGKEEAEDAAEKDEEQEEERAADKEVDLENGNENGSSESKTDCGDKETSS</sequence>
<dbReference type="PANTHER" id="PTHR22808:SF1">
    <property type="entry name" value="RNA CYTOSINE-C(5)-METHYLTRANSFERASE NSUN2-RELATED"/>
    <property type="match status" value="1"/>
</dbReference>
<reference evidence="4" key="2">
    <citation type="submission" date="2025-09" db="UniProtKB">
        <authorList>
            <consortium name="Ensembl"/>
        </authorList>
    </citation>
    <scope>IDENTIFICATION</scope>
</reference>
<feature type="domain" description="RNA cytosine-C(5)-methyltransferase NSUN2-like pre-PUA" evidence="2">
    <location>
        <begin position="203"/>
        <end position="298"/>
    </location>
</feature>
<dbReference type="Pfam" id="PF25376">
    <property type="entry name" value="Pre-PUA_NSUN2"/>
    <property type="match status" value="1"/>
</dbReference>
<dbReference type="InterPro" id="IPR057285">
    <property type="entry name" value="Pre-PUA_NSUN2"/>
</dbReference>
<organism evidence="4 5">
    <name type="scientific">Neolamprologus brichardi</name>
    <name type="common">Fairy cichlid</name>
    <name type="synonym">Lamprologus brichardi</name>
    <dbReference type="NCBI Taxonomy" id="32507"/>
    <lineage>
        <taxon>Eukaryota</taxon>
        <taxon>Metazoa</taxon>
        <taxon>Chordata</taxon>
        <taxon>Craniata</taxon>
        <taxon>Vertebrata</taxon>
        <taxon>Euteleostomi</taxon>
        <taxon>Actinopterygii</taxon>
        <taxon>Neopterygii</taxon>
        <taxon>Teleostei</taxon>
        <taxon>Neoteleostei</taxon>
        <taxon>Acanthomorphata</taxon>
        <taxon>Ovalentaria</taxon>
        <taxon>Cichlomorphae</taxon>
        <taxon>Cichliformes</taxon>
        <taxon>Cichlidae</taxon>
        <taxon>African cichlids</taxon>
        <taxon>Pseudocrenilabrinae</taxon>
        <taxon>Lamprologini</taxon>
        <taxon>Neolamprologus</taxon>
    </lineage>
</organism>
<dbReference type="Bgee" id="ENSNBRG00000001358">
    <property type="expression patterns" value="Expressed in liver and 8 other cell types or tissues"/>
</dbReference>
<dbReference type="GO" id="GO:0030488">
    <property type="term" value="P:tRNA methylation"/>
    <property type="evidence" value="ECO:0007669"/>
    <property type="project" value="TreeGrafter"/>
</dbReference>
<dbReference type="InterPro" id="IPR057286">
    <property type="entry name" value="PUA_NSUN2"/>
</dbReference>
<evidence type="ECO:0000313" key="4">
    <source>
        <dbReference type="Ensembl" id="ENSNBRP00000001658.1"/>
    </source>
</evidence>
<evidence type="ECO:0000259" key="3">
    <source>
        <dbReference type="Pfam" id="PF25378"/>
    </source>
</evidence>
<dbReference type="STRING" id="32507.ENSNBRP00000001658"/>
<keyword evidence="5" id="KW-1185">Reference proteome</keyword>
<dbReference type="Proteomes" id="UP000261580">
    <property type="component" value="Unassembled WGS sequence"/>
</dbReference>
<feature type="domain" description="RNA cytosine-C(5)-methyltransferase NSUN2-like PUA" evidence="3">
    <location>
        <begin position="301"/>
        <end position="386"/>
    </location>
</feature>
<name>A0A3Q4G660_NEOBR</name>
<dbReference type="InterPro" id="IPR023270">
    <property type="entry name" value="RCMT_NCL1"/>
</dbReference>
<proteinExistence type="predicted"/>
<dbReference type="PANTHER" id="PTHR22808">
    <property type="entry name" value="NCL1 YEAST -RELATED NOL1/NOP2/FMU SUN DOMAIN-CONTAINING"/>
    <property type="match status" value="1"/>
</dbReference>
<accession>A0A3Q4G660</accession>
<dbReference type="Pfam" id="PF25378">
    <property type="entry name" value="PUA_NSUN2"/>
    <property type="match status" value="1"/>
</dbReference>
<dbReference type="PRINTS" id="PR02011">
    <property type="entry name" value="RCMTNCL1"/>
</dbReference>
<dbReference type="AlphaFoldDB" id="A0A3Q4G660"/>
<feature type="compositionally biased region" description="Polar residues" evidence="1">
    <location>
        <begin position="122"/>
        <end position="134"/>
    </location>
</feature>
<protein>
    <submittedName>
        <fullName evidence="4">NOP2/Sun RNA methyltransferase 2</fullName>
    </submittedName>
</protein>
<dbReference type="GO" id="GO:0000049">
    <property type="term" value="F:tRNA binding"/>
    <property type="evidence" value="ECO:0007669"/>
    <property type="project" value="TreeGrafter"/>
</dbReference>
<dbReference type="OMA" id="ESTHEGH"/>
<dbReference type="GO" id="GO:0005634">
    <property type="term" value="C:nucleus"/>
    <property type="evidence" value="ECO:0007669"/>
    <property type="project" value="TreeGrafter"/>
</dbReference>
<dbReference type="Gene3D" id="3.40.50.150">
    <property type="entry name" value="Vaccinia Virus protein VP39"/>
    <property type="match status" value="1"/>
</dbReference>
<dbReference type="GeneTree" id="ENSGT00940000153665"/>
<feature type="compositionally biased region" description="Basic and acidic residues" evidence="1">
    <location>
        <begin position="149"/>
        <end position="170"/>
    </location>
</feature>
<dbReference type="Ensembl" id="ENSNBRT00000001725.1">
    <property type="protein sequence ID" value="ENSNBRP00000001658.1"/>
    <property type="gene ID" value="ENSNBRG00000001358.1"/>
</dbReference>
<feature type="compositionally biased region" description="Basic and acidic residues" evidence="1">
    <location>
        <begin position="444"/>
        <end position="455"/>
    </location>
</feature>
<feature type="compositionally biased region" description="Basic and acidic residues" evidence="1">
    <location>
        <begin position="396"/>
        <end position="408"/>
    </location>
</feature>
<evidence type="ECO:0000313" key="5">
    <source>
        <dbReference type="Proteomes" id="UP000261580"/>
    </source>
</evidence>
<reference evidence="4" key="1">
    <citation type="submission" date="2025-08" db="UniProtKB">
        <authorList>
            <consortium name="Ensembl"/>
        </authorList>
    </citation>
    <scope>IDENTIFICATION</scope>
</reference>
<dbReference type="InterPro" id="IPR029063">
    <property type="entry name" value="SAM-dependent_MTases_sf"/>
</dbReference>
<feature type="compositionally biased region" description="Acidic residues" evidence="1">
    <location>
        <begin position="409"/>
        <end position="423"/>
    </location>
</feature>
<feature type="region of interest" description="Disordered" evidence="1">
    <location>
        <begin position="396"/>
        <end position="455"/>
    </location>
</feature>
<evidence type="ECO:0000256" key="1">
    <source>
        <dbReference type="SAM" id="MobiDB-lite"/>
    </source>
</evidence>